<feature type="binding site" evidence="5">
    <location>
        <begin position="93"/>
        <end position="94"/>
    </location>
    <ligand>
        <name>5-phospho-alpha-D-ribose 1-diphosphate</name>
        <dbReference type="ChEBI" id="CHEBI:58017"/>
    </ligand>
</feature>
<feature type="binding site" evidence="5">
    <location>
        <position position="121"/>
    </location>
    <ligand>
        <name>anthranilate</name>
        <dbReference type="ChEBI" id="CHEBI:16567"/>
        <label>1</label>
    </ligand>
</feature>
<dbReference type="SUPFAM" id="SSF47648">
    <property type="entry name" value="Nucleoside phosphorylase/phosphoribosyltransferase N-terminal domain"/>
    <property type="match status" value="1"/>
</dbReference>
<evidence type="ECO:0000256" key="4">
    <source>
        <dbReference type="ARBA" id="ARBA00023141"/>
    </source>
</evidence>
<feature type="binding site" evidence="5">
    <location>
        <position position="236"/>
    </location>
    <ligand>
        <name>Mg(2+)</name>
        <dbReference type="ChEBI" id="CHEBI:18420"/>
        <label>2</label>
    </ligand>
</feature>
<keyword evidence="1 5" id="KW-0328">Glycosyltransferase</keyword>
<dbReference type="EMBL" id="JBHUHO010000029">
    <property type="protein sequence ID" value="MFD2115954.1"/>
    <property type="molecule type" value="Genomic_DNA"/>
</dbReference>
<comment type="caution">
    <text evidence="5">Lacks conserved residue(s) required for the propagation of feature annotation.</text>
</comment>
<evidence type="ECO:0000256" key="1">
    <source>
        <dbReference type="ARBA" id="ARBA00022676"/>
    </source>
</evidence>
<evidence type="ECO:0000256" key="3">
    <source>
        <dbReference type="ARBA" id="ARBA00022822"/>
    </source>
</evidence>
<dbReference type="Pfam" id="PF02885">
    <property type="entry name" value="Glycos_trans_3N"/>
    <property type="match status" value="1"/>
</dbReference>
<proteinExistence type="inferred from homology"/>
<dbReference type="Gene3D" id="3.40.1030.10">
    <property type="entry name" value="Nucleoside phosphorylase/phosphoribosyltransferase catalytic domain"/>
    <property type="match status" value="1"/>
</dbReference>
<protein>
    <recommendedName>
        <fullName evidence="5">Anthranilate phosphoribosyltransferase</fullName>
        <ecNumber evidence="5">2.4.2.18</ecNumber>
    </recommendedName>
</protein>
<name>A0ABW4YKI7_9BACL</name>
<feature type="binding site" evidence="5">
    <location>
        <position position="235"/>
    </location>
    <ligand>
        <name>Mg(2+)</name>
        <dbReference type="ChEBI" id="CHEBI:18420"/>
        <label>2</label>
    </ligand>
</feature>
<feature type="binding site" evidence="5">
    <location>
        <begin position="118"/>
        <end position="126"/>
    </location>
    <ligand>
        <name>5-phospho-alpha-D-ribose 1-diphosphate</name>
        <dbReference type="ChEBI" id="CHEBI:58017"/>
    </ligand>
</feature>
<dbReference type="PANTHER" id="PTHR43285">
    <property type="entry name" value="ANTHRANILATE PHOSPHORIBOSYLTRANSFERASE"/>
    <property type="match status" value="1"/>
</dbReference>
<comment type="function">
    <text evidence="5">Catalyzes the transfer of the phosphoribosyl group of 5-phosphorylribose-1-pyrophosphate (PRPP) to anthranilate to yield N-(5'-phosphoribosyl)-anthranilate (PRA).</text>
</comment>
<dbReference type="InterPro" id="IPR017459">
    <property type="entry name" value="Glycosyl_Trfase_fam3_N_dom"/>
</dbReference>
<comment type="catalytic activity">
    <reaction evidence="5">
        <text>N-(5-phospho-beta-D-ribosyl)anthranilate + diphosphate = 5-phospho-alpha-D-ribose 1-diphosphate + anthranilate</text>
        <dbReference type="Rhea" id="RHEA:11768"/>
        <dbReference type="ChEBI" id="CHEBI:16567"/>
        <dbReference type="ChEBI" id="CHEBI:18277"/>
        <dbReference type="ChEBI" id="CHEBI:33019"/>
        <dbReference type="ChEBI" id="CHEBI:58017"/>
        <dbReference type="EC" id="2.4.2.18"/>
    </reaction>
</comment>
<dbReference type="Pfam" id="PF00591">
    <property type="entry name" value="Glycos_transf_3"/>
    <property type="match status" value="1"/>
</dbReference>
<dbReference type="EC" id="2.4.2.18" evidence="5"/>
<feature type="binding site" evidence="5">
    <location>
        <position position="236"/>
    </location>
    <ligand>
        <name>Mg(2+)</name>
        <dbReference type="ChEBI" id="CHEBI:18420"/>
        <label>1</label>
    </ligand>
</feature>
<organism evidence="8 9">
    <name type="scientific">Paenibacillus yanchengensis</name>
    <dbReference type="NCBI Taxonomy" id="2035833"/>
    <lineage>
        <taxon>Bacteria</taxon>
        <taxon>Bacillati</taxon>
        <taxon>Bacillota</taxon>
        <taxon>Bacilli</taxon>
        <taxon>Bacillales</taxon>
        <taxon>Paenibacillaceae</taxon>
        <taxon>Paenibacillus</taxon>
    </lineage>
</organism>
<comment type="caution">
    <text evidence="8">The sequence shown here is derived from an EMBL/GenBank/DDBJ whole genome shotgun (WGS) entry which is preliminary data.</text>
</comment>
<reference evidence="9" key="1">
    <citation type="journal article" date="2019" name="Int. J. Syst. Evol. Microbiol.">
        <title>The Global Catalogue of Microorganisms (GCM) 10K type strain sequencing project: providing services to taxonomists for standard genome sequencing and annotation.</title>
        <authorList>
            <consortium name="The Broad Institute Genomics Platform"/>
            <consortium name="The Broad Institute Genome Sequencing Center for Infectious Disease"/>
            <person name="Wu L."/>
            <person name="Ma J."/>
        </authorList>
    </citation>
    <scope>NUCLEOTIDE SEQUENCE [LARGE SCALE GENOMIC DNA]</scope>
    <source>
        <strain evidence="9">GH52</strain>
    </source>
</reference>
<evidence type="ECO:0000313" key="9">
    <source>
        <dbReference type="Proteomes" id="UP001597362"/>
    </source>
</evidence>
<evidence type="ECO:0000256" key="5">
    <source>
        <dbReference type="HAMAP-Rule" id="MF_00211"/>
    </source>
</evidence>
<evidence type="ECO:0000256" key="2">
    <source>
        <dbReference type="ARBA" id="ARBA00022679"/>
    </source>
</evidence>
<feature type="domain" description="Glycosyl transferase family 3" evidence="6">
    <location>
        <begin position="84"/>
        <end position="335"/>
    </location>
</feature>
<comment type="cofactor">
    <cofactor evidence="5">
        <name>Mg(2+)</name>
        <dbReference type="ChEBI" id="CHEBI:18420"/>
    </cofactor>
    <text evidence="5">Binds 2 magnesium ions per monomer.</text>
</comment>
<evidence type="ECO:0000259" key="6">
    <source>
        <dbReference type="Pfam" id="PF00591"/>
    </source>
</evidence>
<dbReference type="InterPro" id="IPR035902">
    <property type="entry name" value="Nuc_phospho_transferase"/>
</dbReference>
<evidence type="ECO:0000259" key="7">
    <source>
        <dbReference type="Pfam" id="PF02885"/>
    </source>
</evidence>
<dbReference type="InterPro" id="IPR005940">
    <property type="entry name" value="Anthranilate_Pribosyl_Tfrase"/>
</dbReference>
<dbReference type="SUPFAM" id="SSF52418">
    <property type="entry name" value="Nucleoside phosphorylase/phosphoribosyltransferase catalytic domain"/>
    <property type="match status" value="1"/>
</dbReference>
<feature type="binding site" evidence="5">
    <location>
        <position position="90"/>
    </location>
    <ligand>
        <name>anthranilate</name>
        <dbReference type="ChEBI" id="CHEBI:16567"/>
        <label>1</label>
    </ligand>
</feature>
<gene>
    <name evidence="5 8" type="primary">trpD</name>
    <name evidence="8" type="ORF">ACFSJH_09485</name>
</gene>
<feature type="binding site" evidence="5">
    <location>
        <begin position="100"/>
        <end position="103"/>
    </location>
    <ligand>
        <name>5-phospho-alpha-D-ribose 1-diphosphate</name>
        <dbReference type="ChEBI" id="CHEBI:58017"/>
    </ligand>
</feature>
<dbReference type="Gene3D" id="1.20.970.10">
    <property type="entry name" value="Transferase, Pyrimidine Nucleoside Phosphorylase, Chain C"/>
    <property type="match status" value="1"/>
</dbReference>
<comment type="pathway">
    <text evidence="5">Amino-acid biosynthesis; L-tryptophan biosynthesis; L-tryptophan from chorismate: step 2/5.</text>
</comment>
<keyword evidence="5" id="KW-0479">Metal-binding</keyword>
<dbReference type="InterPro" id="IPR000312">
    <property type="entry name" value="Glycosyl_Trfase_fam3"/>
</dbReference>
<dbReference type="InterPro" id="IPR036320">
    <property type="entry name" value="Glycosyl_Trfase_fam3_N_dom_sf"/>
</dbReference>
<keyword evidence="2 5" id="KW-0808">Transferase</keyword>
<dbReference type="RefSeq" id="WP_377771643.1">
    <property type="nucleotide sequence ID" value="NZ_JBHUHO010000029.1"/>
</dbReference>
<dbReference type="GO" id="GO:0004048">
    <property type="term" value="F:anthranilate phosphoribosyltransferase activity"/>
    <property type="evidence" value="ECO:0007669"/>
    <property type="project" value="UniProtKB-EC"/>
</dbReference>
<feature type="domain" description="Glycosyl transferase family 3 N-terminal" evidence="7">
    <location>
        <begin position="13"/>
        <end position="75"/>
    </location>
</feature>
<accession>A0ABW4YKI7</accession>
<comment type="subunit">
    <text evidence="5">Homodimer.</text>
</comment>
<sequence length="364" mass="38703">MNIEQSVQPITMQQALTKLIDGEGLSRVEANHVMSFIMRGEATSSQIGAVATALRMKGETKEEITGFAQAMRQHSSHLTTSNEGLLDTCGTGGSGIHKFNISTASSIIAAAAGIRVAKHGNRAMSGKSGSADVLEALGVNINLSPEQAEICLDDIGICFMFAQLYHPSLRHAAAPRKELGIRTIFNMLGPLTNPAGADRQLLGLFDRNRTETIAAVLGELQLKRALVVSSYDGLDEISISAPTQLSELKENGTIETYSITPEDLGLKRYDINQVMGGDATVNAGLIQEVFAGKRQDAYRDIVLANAGACIYIGGLATSLQAGVQQAAAVIDSGKAIQKLEQLILKTKEHEHVSRQNSSNEATGS</sequence>
<feature type="binding site" evidence="5">
    <location>
        <position position="102"/>
    </location>
    <ligand>
        <name>Mg(2+)</name>
        <dbReference type="ChEBI" id="CHEBI:18420"/>
        <label>1</label>
    </ligand>
</feature>
<keyword evidence="9" id="KW-1185">Reference proteome</keyword>
<keyword evidence="5" id="KW-0028">Amino-acid biosynthesis</keyword>
<feature type="binding site" evidence="5">
    <location>
        <position position="176"/>
    </location>
    <ligand>
        <name>anthranilate</name>
        <dbReference type="ChEBI" id="CHEBI:16567"/>
        <label>2</label>
    </ligand>
</feature>
<keyword evidence="5" id="KW-0460">Magnesium</keyword>
<dbReference type="PANTHER" id="PTHR43285:SF2">
    <property type="entry name" value="ANTHRANILATE PHOSPHORIBOSYLTRANSFERASE"/>
    <property type="match status" value="1"/>
</dbReference>
<dbReference type="NCBIfam" id="TIGR01245">
    <property type="entry name" value="trpD"/>
    <property type="match status" value="1"/>
</dbReference>
<feature type="binding site" evidence="5">
    <location>
        <position position="90"/>
    </location>
    <ligand>
        <name>5-phospho-alpha-D-ribose 1-diphosphate</name>
        <dbReference type="ChEBI" id="CHEBI:58017"/>
    </ligand>
</feature>
<evidence type="ECO:0000313" key="8">
    <source>
        <dbReference type="EMBL" id="MFD2115954.1"/>
    </source>
</evidence>
<comment type="similarity">
    <text evidence="5">Belongs to the anthranilate phosphoribosyltransferase family.</text>
</comment>
<dbReference type="HAMAP" id="MF_00211">
    <property type="entry name" value="TrpD"/>
    <property type="match status" value="1"/>
</dbReference>
<keyword evidence="4 5" id="KW-0057">Aromatic amino acid biosynthesis</keyword>
<keyword evidence="3 5" id="KW-0822">Tryptophan biosynthesis</keyword>
<dbReference type="Proteomes" id="UP001597362">
    <property type="component" value="Unassembled WGS sequence"/>
</dbReference>
<feature type="binding site" evidence="5">
    <location>
        <position position="130"/>
    </location>
    <ligand>
        <name>5-phospho-alpha-D-ribose 1-diphosphate</name>
        <dbReference type="ChEBI" id="CHEBI:58017"/>
    </ligand>
</feature>